<dbReference type="PROSITE" id="PS00678">
    <property type="entry name" value="WD_REPEATS_1"/>
    <property type="match status" value="1"/>
</dbReference>
<keyword evidence="2" id="KW-0677">Repeat</keyword>
<dbReference type="PANTHER" id="PTHR16017">
    <property type="entry name" value="GASTRULATION DEFECTIVE PROTEIN 1-RELATED"/>
    <property type="match status" value="1"/>
</dbReference>
<dbReference type="PANTHER" id="PTHR16017:SF0">
    <property type="entry name" value="WD REPEAT-CONTAINING PROTEIN 70"/>
    <property type="match status" value="1"/>
</dbReference>
<feature type="compositionally biased region" description="Basic residues" evidence="4">
    <location>
        <begin position="422"/>
        <end position="434"/>
    </location>
</feature>
<evidence type="ECO:0000313" key="6">
    <source>
        <dbReference type="Proteomes" id="UP000193719"/>
    </source>
</evidence>
<evidence type="ECO:0000256" key="4">
    <source>
        <dbReference type="SAM" id="MobiDB-lite"/>
    </source>
</evidence>
<feature type="compositionally biased region" description="Acidic residues" evidence="4">
    <location>
        <begin position="609"/>
        <end position="618"/>
    </location>
</feature>
<dbReference type="InterPro" id="IPR019775">
    <property type="entry name" value="WD40_repeat_CS"/>
</dbReference>
<feature type="region of interest" description="Disordered" evidence="4">
    <location>
        <begin position="604"/>
        <end position="626"/>
    </location>
</feature>
<keyword evidence="6" id="KW-1185">Reference proteome</keyword>
<dbReference type="SMART" id="SM00320">
    <property type="entry name" value="WD40"/>
    <property type="match status" value="6"/>
</dbReference>
<sequence>MYNKSKGKGASNPSDDWEALRSMFPTNFGMEKPKKKYDWFETDSKKNKEEEKKNSNKKEEEIKSNKEKPIETEIPQSEPTKKEQKDDDEEIDERIPKDDDSDDDYNIELNYKTPPVSHEVQLKGHTKMVSALSLDPSGSRLATGSYDNYVKLWDFNGMDMSLKSFRTIEPEEGNQIVDLKFSNSGDQILIATNGSIPRLYDRDGILIEEFIKGDPYLQDMRKTKGHIQALSSCMWHPYDKQLFMTSAADSTVRIWDVNQKRSHKEIIAVKSKNRGTKTRISSAVFNLTATNIAVGAQDGIIRIYDPRSTSRPSISIEEAHMSGSDIGSLEFSRDGSLLLSRATDDTLKLWDIRHISKPLFVERDLSCFYSETNAIFSPDEQYVLTGTSVKKEDGPGQLKIYYTQGAPLDLNGNDKEKEKSDKHHHHHKKKGHRGKSFDEAYSLDVGLHSVVKIAWHQRINQILVGNGDGSTYVLYDPEKSINGAKLCANKQPRKKKVDEYEFISRSNGQIYNPHAIYKEESGYSTKRKREKLRNDPVASHHPEMPLNGPGRGGRVGTNYTHYMMKYIMKDTTHDEDPRAALLNYAKQAEENPYFIAPAYKKNQPKPVFDESELDEEELTREVKRRA</sequence>
<dbReference type="InterPro" id="IPR036322">
    <property type="entry name" value="WD40_repeat_dom_sf"/>
</dbReference>
<feature type="compositionally biased region" description="Basic and acidic residues" evidence="4">
    <location>
        <begin position="532"/>
        <end position="543"/>
    </location>
</feature>
<dbReference type="Proteomes" id="UP000193719">
    <property type="component" value="Unassembled WGS sequence"/>
</dbReference>
<dbReference type="PROSITE" id="PS50082">
    <property type="entry name" value="WD_REPEATS_2"/>
    <property type="match status" value="3"/>
</dbReference>
<evidence type="ECO:0000256" key="2">
    <source>
        <dbReference type="ARBA" id="ARBA00022737"/>
    </source>
</evidence>
<protein>
    <submittedName>
        <fullName evidence="5">WD40 repeat-like protein</fullName>
    </submittedName>
</protein>
<dbReference type="GO" id="GO:0005634">
    <property type="term" value="C:nucleus"/>
    <property type="evidence" value="ECO:0007669"/>
    <property type="project" value="TreeGrafter"/>
</dbReference>
<feature type="repeat" description="WD" evidence="3">
    <location>
        <begin position="223"/>
        <end position="265"/>
    </location>
</feature>
<feature type="region of interest" description="Disordered" evidence="4">
    <location>
        <begin position="409"/>
        <end position="435"/>
    </location>
</feature>
<keyword evidence="1 3" id="KW-0853">WD repeat</keyword>
<feature type="repeat" description="WD" evidence="3">
    <location>
        <begin position="319"/>
        <end position="353"/>
    </location>
</feature>
<feature type="compositionally biased region" description="Basic and acidic residues" evidence="4">
    <location>
        <begin position="36"/>
        <end position="71"/>
    </location>
</feature>
<dbReference type="InterPro" id="IPR020472">
    <property type="entry name" value="WD40_PAC1"/>
</dbReference>
<feature type="region of interest" description="Disordered" evidence="4">
    <location>
        <begin position="523"/>
        <end position="552"/>
    </location>
</feature>
<feature type="region of interest" description="Disordered" evidence="4">
    <location>
        <begin position="24"/>
        <end position="107"/>
    </location>
</feature>
<evidence type="ECO:0000313" key="5">
    <source>
        <dbReference type="EMBL" id="ORX41904.1"/>
    </source>
</evidence>
<name>A0A1Y1UXE9_9FUNG</name>
<dbReference type="InterPro" id="IPR015943">
    <property type="entry name" value="WD40/YVTN_repeat-like_dom_sf"/>
</dbReference>
<feature type="compositionally biased region" description="Basic and acidic residues" evidence="4">
    <location>
        <begin position="412"/>
        <end position="421"/>
    </location>
</feature>
<dbReference type="GO" id="GO:0035861">
    <property type="term" value="C:site of double-strand break"/>
    <property type="evidence" value="ECO:0007669"/>
    <property type="project" value="TreeGrafter"/>
</dbReference>
<accession>A0A1Y1UXE9</accession>
<comment type="caution">
    <text evidence="5">The sequence shown here is derived from an EMBL/GenBank/DDBJ whole genome shotgun (WGS) entry which is preliminary data.</text>
</comment>
<organism evidence="5 6">
    <name type="scientific">Piromyces finnis</name>
    <dbReference type="NCBI Taxonomy" id="1754191"/>
    <lineage>
        <taxon>Eukaryota</taxon>
        <taxon>Fungi</taxon>
        <taxon>Fungi incertae sedis</taxon>
        <taxon>Chytridiomycota</taxon>
        <taxon>Chytridiomycota incertae sedis</taxon>
        <taxon>Neocallimastigomycetes</taxon>
        <taxon>Neocallimastigales</taxon>
        <taxon>Neocallimastigaceae</taxon>
        <taxon>Piromyces</taxon>
    </lineage>
</organism>
<feature type="repeat" description="WD" evidence="3">
    <location>
        <begin position="122"/>
        <end position="163"/>
    </location>
</feature>
<dbReference type="PRINTS" id="PR00320">
    <property type="entry name" value="GPROTEINBRPT"/>
</dbReference>
<dbReference type="PROSITE" id="PS50294">
    <property type="entry name" value="WD_REPEATS_REGION"/>
    <property type="match status" value="3"/>
</dbReference>
<reference evidence="5 6" key="2">
    <citation type="submission" date="2016-08" db="EMBL/GenBank/DDBJ databases">
        <title>Pervasive Adenine N6-methylation of Active Genes in Fungi.</title>
        <authorList>
            <consortium name="DOE Joint Genome Institute"/>
            <person name="Mondo S.J."/>
            <person name="Dannebaum R.O."/>
            <person name="Kuo R.C."/>
            <person name="Labutti K."/>
            <person name="Haridas S."/>
            <person name="Kuo A."/>
            <person name="Salamov A."/>
            <person name="Ahrendt S.R."/>
            <person name="Lipzen A."/>
            <person name="Sullivan W."/>
            <person name="Andreopoulos W.B."/>
            <person name="Clum A."/>
            <person name="Lindquist E."/>
            <person name="Daum C."/>
            <person name="Ramamoorthy G.K."/>
            <person name="Gryganskyi A."/>
            <person name="Culley D."/>
            <person name="Magnuson J.K."/>
            <person name="James T.Y."/>
            <person name="O'Malley M.A."/>
            <person name="Stajich J.E."/>
            <person name="Spatafora J.W."/>
            <person name="Visel A."/>
            <person name="Grigoriev I.V."/>
        </authorList>
    </citation>
    <scope>NUCLEOTIDE SEQUENCE [LARGE SCALE GENOMIC DNA]</scope>
    <source>
        <strain evidence="6">finn</strain>
    </source>
</reference>
<proteinExistence type="predicted"/>
<dbReference type="Gene3D" id="2.130.10.10">
    <property type="entry name" value="YVTN repeat-like/Quinoprotein amine dehydrogenase"/>
    <property type="match status" value="2"/>
</dbReference>
<reference evidence="5 6" key="1">
    <citation type="submission" date="2016-08" db="EMBL/GenBank/DDBJ databases">
        <title>Genomes of anaerobic fungi encode conserved fungal cellulosomes for biomass hydrolysis.</title>
        <authorList>
            <consortium name="DOE Joint Genome Institute"/>
            <person name="Haitjema C.H."/>
            <person name="Gilmore S.P."/>
            <person name="Henske J.K."/>
            <person name="Solomon K.V."/>
            <person name="De Groot R."/>
            <person name="Kuo A."/>
            <person name="Mondo S.J."/>
            <person name="Salamov A.A."/>
            <person name="Labutti K."/>
            <person name="Zhao Z."/>
            <person name="Chiniquy J."/>
            <person name="Barry K."/>
            <person name="Brewer H.M."/>
            <person name="Purvine S.O."/>
            <person name="Wright A.T."/>
            <person name="Boxma B."/>
            <person name="Van Alen T."/>
            <person name="Hackstein J.H."/>
            <person name="Baker S.E."/>
            <person name="Grigoriev I.V."/>
            <person name="O'Malley M.A."/>
        </authorList>
    </citation>
    <scope>NUCLEOTIDE SEQUENCE [LARGE SCALE GENOMIC DNA]</scope>
    <source>
        <strain evidence="6">finn</strain>
    </source>
</reference>
<dbReference type="STRING" id="1754191.A0A1Y1UXE9"/>
<dbReference type="InterPro" id="IPR001680">
    <property type="entry name" value="WD40_rpt"/>
</dbReference>
<evidence type="ECO:0000256" key="1">
    <source>
        <dbReference type="ARBA" id="ARBA00022574"/>
    </source>
</evidence>
<dbReference type="AlphaFoldDB" id="A0A1Y1UXE9"/>
<dbReference type="InterPro" id="IPR051858">
    <property type="entry name" value="WD_repeat_GAD-1"/>
</dbReference>
<gene>
    <name evidence="5" type="ORF">BCR36DRAFT_169375</name>
</gene>
<dbReference type="OrthoDB" id="10264376at2759"/>
<dbReference type="SUPFAM" id="SSF50978">
    <property type="entry name" value="WD40 repeat-like"/>
    <property type="match status" value="1"/>
</dbReference>
<dbReference type="EMBL" id="MCFH01000075">
    <property type="protein sequence ID" value="ORX41904.1"/>
    <property type="molecule type" value="Genomic_DNA"/>
</dbReference>
<evidence type="ECO:0000256" key="3">
    <source>
        <dbReference type="PROSITE-ProRule" id="PRU00221"/>
    </source>
</evidence>
<dbReference type="Pfam" id="PF00400">
    <property type="entry name" value="WD40"/>
    <property type="match status" value="3"/>
</dbReference>